<dbReference type="InterPro" id="IPR036116">
    <property type="entry name" value="FN3_sf"/>
</dbReference>
<evidence type="ECO:0000256" key="2">
    <source>
        <dbReference type="SAM" id="MobiDB-lite"/>
    </source>
</evidence>
<evidence type="ECO:0000313" key="4">
    <source>
        <dbReference type="EMBL" id="VDP27556.1"/>
    </source>
</evidence>
<keyword evidence="1" id="KW-0677">Repeat</keyword>
<dbReference type="InterPro" id="IPR050964">
    <property type="entry name" value="Striated_Muscle_Regulatory"/>
</dbReference>
<dbReference type="AlphaFoldDB" id="A0A183J255"/>
<organism evidence="6">
    <name type="scientific">Soboliphyme baturini</name>
    <dbReference type="NCBI Taxonomy" id="241478"/>
    <lineage>
        <taxon>Eukaryota</taxon>
        <taxon>Metazoa</taxon>
        <taxon>Ecdysozoa</taxon>
        <taxon>Nematoda</taxon>
        <taxon>Enoplea</taxon>
        <taxon>Dorylaimia</taxon>
        <taxon>Dioctophymatida</taxon>
        <taxon>Dioctophymatoidea</taxon>
        <taxon>Soboliphymatidae</taxon>
        <taxon>Soboliphyme</taxon>
    </lineage>
</organism>
<evidence type="ECO:0000256" key="1">
    <source>
        <dbReference type="ARBA" id="ARBA00022737"/>
    </source>
</evidence>
<dbReference type="PRINTS" id="PR00014">
    <property type="entry name" value="FNTYPEIII"/>
</dbReference>
<protein>
    <submittedName>
        <fullName evidence="6">Fibronectin type-III domain-containing protein</fullName>
    </submittedName>
</protein>
<feature type="domain" description="Fibronectin type-III" evidence="3">
    <location>
        <begin position="93"/>
        <end position="192"/>
    </location>
</feature>
<evidence type="ECO:0000259" key="3">
    <source>
        <dbReference type="PROSITE" id="PS50853"/>
    </source>
</evidence>
<evidence type="ECO:0000313" key="5">
    <source>
        <dbReference type="Proteomes" id="UP000270296"/>
    </source>
</evidence>
<dbReference type="InterPro" id="IPR003961">
    <property type="entry name" value="FN3_dom"/>
</dbReference>
<feature type="domain" description="Fibronectin type-III" evidence="3">
    <location>
        <begin position="211"/>
        <end position="311"/>
    </location>
</feature>
<dbReference type="Pfam" id="PF00041">
    <property type="entry name" value="fn3"/>
    <property type="match status" value="2"/>
</dbReference>
<reference evidence="6" key="1">
    <citation type="submission" date="2016-06" db="UniProtKB">
        <authorList>
            <consortium name="WormBaseParasite"/>
        </authorList>
    </citation>
    <scope>IDENTIFICATION</scope>
</reference>
<dbReference type="EMBL" id="UZAM01013394">
    <property type="protein sequence ID" value="VDP27556.1"/>
    <property type="molecule type" value="Genomic_DNA"/>
</dbReference>
<dbReference type="PANTHER" id="PTHR13817">
    <property type="entry name" value="TITIN"/>
    <property type="match status" value="1"/>
</dbReference>
<dbReference type="Gene3D" id="2.60.40.10">
    <property type="entry name" value="Immunoglobulins"/>
    <property type="match status" value="2"/>
</dbReference>
<feature type="region of interest" description="Disordered" evidence="2">
    <location>
        <begin position="32"/>
        <end position="58"/>
    </location>
</feature>
<sequence>MATSSFSTDYEYSAQETFENGERTDMVQVQRRSMESQKVTKTTKVVTTRTREAISPGSAGHMSTSYVFSREPGQYGDISDYGEYLSNYALPSSPSVPHVIDFDSSSVMLTWLPPDRDGDSGCLEGYLVQYRLANENEWFSANAELIQDTQYTGACIFLVLPNGQYEFRIVAKNSVGFGEPSNASQLLQLRPNVNIPYFSKRLNRETNVPTSPGKPRVLSFGESVVELVWEPPIFCGAAGPVLGYDMQYRPSGNVEWTNANDYLVQNLSYTGKATMLGLKPGGKYEFRVVAKNVDGYSPPSQVVELHLVQKDAREPSIESKYGKPTRCQRIFMMFCIKLTVIYPFL</sequence>
<dbReference type="SUPFAM" id="SSF49265">
    <property type="entry name" value="Fibronectin type III"/>
    <property type="match status" value="1"/>
</dbReference>
<dbReference type="PANTHER" id="PTHR13817:SF73">
    <property type="entry name" value="FIBRONECTIN TYPE-III DOMAIN-CONTAINING PROTEIN"/>
    <property type="match status" value="1"/>
</dbReference>
<gene>
    <name evidence="4" type="ORF">SBAD_LOCUS9953</name>
</gene>
<dbReference type="CDD" id="cd00063">
    <property type="entry name" value="FN3"/>
    <property type="match status" value="2"/>
</dbReference>
<reference evidence="4 5" key="2">
    <citation type="submission" date="2018-11" db="EMBL/GenBank/DDBJ databases">
        <authorList>
            <consortium name="Pathogen Informatics"/>
        </authorList>
    </citation>
    <scope>NUCLEOTIDE SEQUENCE [LARGE SCALE GENOMIC DNA]</scope>
</reference>
<dbReference type="PROSITE" id="PS50853">
    <property type="entry name" value="FN3"/>
    <property type="match status" value="2"/>
</dbReference>
<proteinExistence type="predicted"/>
<name>A0A183J255_9BILA</name>
<accession>A0A183J255</accession>
<keyword evidence="5" id="KW-1185">Reference proteome</keyword>
<dbReference type="InterPro" id="IPR013783">
    <property type="entry name" value="Ig-like_fold"/>
</dbReference>
<feature type="compositionally biased region" description="Low complexity" evidence="2">
    <location>
        <begin position="39"/>
        <end position="48"/>
    </location>
</feature>
<dbReference type="Proteomes" id="UP000270296">
    <property type="component" value="Unassembled WGS sequence"/>
</dbReference>
<dbReference type="WBParaSite" id="SBAD_0001030501-mRNA-1">
    <property type="protein sequence ID" value="SBAD_0001030501-mRNA-1"/>
    <property type="gene ID" value="SBAD_0001030501"/>
</dbReference>
<evidence type="ECO:0000313" key="6">
    <source>
        <dbReference type="WBParaSite" id="SBAD_0001030501-mRNA-1"/>
    </source>
</evidence>
<dbReference type="SMART" id="SM00060">
    <property type="entry name" value="FN3"/>
    <property type="match status" value="2"/>
</dbReference>
<dbReference type="OrthoDB" id="3245100at2759"/>